<evidence type="ECO:0000313" key="2">
    <source>
        <dbReference type="Proteomes" id="UP000581135"/>
    </source>
</evidence>
<name>A0A839STM9_9PROT</name>
<keyword evidence="2" id="KW-1185">Reference proteome</keyword>
<protein>
    <submittedName>
        <fullName evidence="1">Uncharacterized protein</fullName>
    </submittedName>
</protein>
<proteinExistence type="predicted"/>
<dbReference type="RefSeq" id="WP_183415127.1">
    <property type="nucleotide sequence ID" value="NZ_JACHXA010000001.1"/>
</dbReference>
<comment type="caution">
    <text evidence="1">The sequence shown here is derived from an EMBL/GenBank/DDBJ whole genome shotgun (WGS) entry which is preliminary data.</text>
</comment>
<sequence length="70" mass="7469">MERSPRFLTDPISEKLLESLVALAAEVNVLRDRVARLEAQADGTELPDGFESADSFVTSVFGGAATMAAK</sequence>
<evidence type="ECO:0000313" key="1">
    <source>
        <dbReference type="EMBL" id="MBB3064335.1"/>
    </source>
</evidence>
<reference evidence="1 2" key="1">
    <citation type="submission" date="2020-08" db="EMBL/GenBank/DDBJ databases">
        <title>Genomic Encyclopedia of Type Strains, Phase III (KMG-III): the genomes of soil and plant-associated and newly described type strains.</title>
        <authorList>
            <person name="Whitman W."/>
        </authorList>
    </citation>
    <scope>NUCLEOTIDE SEQUENCE [LARGE SCALE GENOMIC DNA]</scope>
    <source>
        <strain evidence="1 2">CECT 8803</strain>
    </source>
</reference>
<accession>A0A839STM9</accession>
<dbReference type="AlphaFoldDB" id="A0A839STM9"/>
<dbReference type="Proteomes" id="UP000581135">
    <property type="component" value="Unassembled WGS sequence"/>
</dbReference>
<organism evidence="1 2">
    <name type="scientific">Limibacillus halophilus</name>
    <dbReference type="NCBI Taxonomy" id="1579333"/>
    <lineage>
        <taxon>Bacteria</taxon>
        <taxon>Pseudomonadati</taxon>
        <taxon>Pseudomonadota</taxon>
        <taxon>Alphaproteobacteria</taxon>
        <taxon>Rhodospirillales</taxon>
        <taxon>Rhodovibrionaceae</taxon>
        <taxon>Limibacillus</taxon>
    </lineage>
</organism>
<dbReference type="EMBL" id="JACHXA010000001">
    <property type="protein sequence ID" value="MBB3064335.1"/>
    <property type="molecule type" value="Genomic_DNA"/>
</dbReference>
<gene>
    <name evidence="1" type="ORF">FHR98_000600</name>
</gene>